<evidence type="ECO:0000313" key="4">
    <source>
        <dbReference type="Proteomes" id="UP000253099"/>
    </source>
</evidence>
<gene>
    <name evidence="3" type="primary">guaB_2</name>
    <name evidence="3" type="ORF">ALNOE001_06790</name>
</gene>
<dbReference type="EMBL" id="NIZT01000019">
    <property type="protein sequence ID" value="RBQ23790.1"/>
    <property type="molecule type" value="Genomic_DNA"/>
</dbReference>
<dbReference type="AlphaFoldDB" id="A0A366MDL7"/>
<feature type="domain" description="CBS" evidence="2">
    <location>
        <begin position="7"/>
        <end position="63"/>
    </location>
</feature>
<dbReference type="PIRSF" id="PIRSF006591">
    <property type="entry name" value="UCP006591_CBS_MJ1004"/>
    <property type="match status" value="1"/>
</dbReference>
<dbReference type="EC" id="1.1.1.205" evidence="3"/>
<dbReference type="InterPro" id="IPR016486">
    <property type="entry name" value="UCP006591_CBS"/>
</dbReference>
<feature type="domain" description="CBS" evidence="2">
    <location>
        <begin position="68"/>
        <end position="126"/>
    </location>
</feature>
<organism evidence="3 4">
    <name type="scientific">Candidatus Methanobinarius endosymbioticus</name>
    <dbReference type="NCBI Taxonomy" id="2006182"/>
    <lineage>
        <taxon>Archaea</taxon>
        <taxon>Methanobacteriati</taxon>
        <taxon>Methanobacteriota</taxon>
        <taxon>Methanomada group</taxon>
        <taxon>Methanobacteria</taxon>
        <taxon>Methanobacteriales</taxon>
        <taxon>Methanobacteriaceae</taxon>
        <taxon>Candidatus Methanobinarius</taxon>
    </lineage>
</organism>
<dbReference type="Gene3D" id="3.10.580.10">
    <property type="entry name" value="CBS-domain"/>
    <property type="match status" value="2"/>
</dbReference>
<keyword evidence="1" id="KW-0129">CBS domain</keyword>
<keyword evidence="3" id="KW-0560">Oxidoreductase</keyword>
<dbReference type="PROSITE" id="PS51371">
    <property type="entry name" value="CBS"/>
    <property type="match status" value="2"/>
</dbReference>
<dbReference type="GO" id="GO:0003938">
    <property type="term" value="F:IMP dehydrogenase activity"/>
    <property type="evidence" value="ECO:0007669"/>
    <property type="project" value="UniProtKB-EC"/>
</dbReference>
<accession>A0A366MDL7</accession>
<proteinExistence type="predicted"/>
<dbReference type="CDD" id="cd02205">
    <property type="entry name" value="CBS_pair_SF"/>
    <property type="match status" value="1"/>
</dbReference>
<evidence type="ECO:0000259" key="2">
    <source>
        <dbReference type="PROSITE" id="PS51371"/>
    </source>
</evidence>
<comment type="caution">
    <text evidence="3">The sequence shown here is derived from an EMBL/GenBank/DDBJ whole genome shotgun (WGS) entry which is preliminary data.</text>
</comment>
<keyword evidence="4" id="KW-1185">Reference proteome</keyword>
<dbReference type="Proteomes" id="UP000253099">
    <property type="component" value="Unassembled WGS sequence"/>
</dbReference>
<reference evidence="3 4" key="1">
    <citation type="submission" date="2018-06" db="EMBL/GenBank/DDBJ databases">
        <title>Genomic insight into two independent archaeal endosymbiosis events.</title>
        <authorList>
            <person name="Lind A.E."/>
            <person name="Lewis W.H."/>
            <person name="Spang A."/>
            <person name="Guy L."/>
            <person name="Embley M.T."/>
            <person name="Ettema T.J.G."/>
        </authorList>
    </citation>
    <scope>NUCLEOTIDE SEQUENCE [LARGE SCALE GENOMIC DNA]</scope>
    <source>
        <strain evidence="3">NOE</strain>
    </source>
</reference>
<name>A0A366MDL7_9EURY</name>
<dbReference type="Pfam" id="PF00571">
    <property type="entry name" value="CBS"/>
    <property type="match status" value="2"/>
</dbReference>
<dbReference type="InterPro" id="IPR000644">
    <property type="entry name" value="CBS_dom"/>
</dbReference>
<protein>
    <submittedName>
        <fullName evidence="3">Inosine-5'-monophosphate dehydrogenase</fullName>
        <ecNumber evidence="3">1.1.1.205</ecNumber>
    </submittedName>
</protein>
<evidence type="ECO:0000313" key="3">
    <source>
        <dbReference type="EMBL" id="RBQ23790.1"/>
    </source>
</evidence>
<evidence type="ECO:0000256" key="1">
    <source>
        <dbReference type="PROSITE-ProRule" id="PRU00703"/>
    </source>
</evidence>
<dbReference type="SUPFAM" id="SSF54631">
    <property type="entry name" value="CBS-domain pair"/>
    <property type="match status" value="1"/>
</dbReference>
<dbReference type="InterPro" id="IPR046342">
    <property type="entry name" value="CBS_dom_sf"/>
</dbReference>
<sequence>MKANEMMDKDFIYVYPEDIIADVSVKMEKLRRFTTPVVDPDMKLVGWVTSLDVTRGLREGIKNVSGIMHHKEEIMSIHENAPSRLAVIETSKNKLISMPVINDNDEVIGVIRSFDIVDTLSSLYDVKIYKLYEAMQKELKGVTWEELMEASAIITRRTTGERIKPEDYERNIRNATFGEAIWATGGLEKFFVGLIAVGELVIAIKIGKARK</sequence>